<dbReference type="InterPro" id="IPR016047">
    <property type="entry name" value="M23ase_b-sheet_dom"/>
</dbReference>
<evidence type="ECO:0000259" key="3">
    <source>
        <dbReference type="Pfam" id="PF01551"/>
    </source>
</evidence>
<name>A0AB39L6F0_9MICC</name>
<dbReference type="EC" id="3.4.24.-" evidence="4"/>
<keyword evidence="1 2" id="KW-0732">Signal</keyword>
<sequence>MTPRMPLTGREPLRILTAVPSVCALALSAAVGGPAAAQAPPAAQVALAQPVGASPTLARPAGAQPSGYGWAWPLEPRPAVVRQFDPPRRPWLSGHRGADLGAVRGAEVRSPQAGTVVFSGWVVDRPVVTIDHGDGLRSSFEPVVGTAAVGAAVARGEPVGALAPGEAGHCGPDDCLHWGVRRGDEYVDPLAFIEDRRPSVLLPWG</sequence>
<keyword evidence="4" id="KW-0378">Hydrolase</keyword>
<feature type="domain" description="M23ase beta-sheet core" evidence="3">
    <location>
        <begin position="94"/>
        <end position="189"/>
    </location>
</feature>
<dbReference type="GO" id="GO:0004222">
    <property type="term" value="F:metalloendopeptidase activity"/>
    <property type="evidence" value="ECO:0007669"/>
    <property type="project" value="TreeGrafter"/>
</dbReference>
<dbReference type="Gene3D" id="2.70.70.10">
    <property type="entry name" value="Glucose Permease (Domain IIA)"/>
    <property type="match status" value="1"/>
</dbReference>
<reference evidence="4" key="1">
    <citation type="submission" date="2024-07" db="EMBL/GenBank/DDBJ databases">
        <authorList>
            <person name="fu j."/>
        </authorList>
    </citation>
    <scope>NUCLEOTIDE SEQUENCE</scope>
    <source>
        <strain evidence="4">P10A9</strain>
    </source>
</reference>
<dbReference type="EMBL" id="CP163302">
    <property type="protein sequence ID" value="XDP46762.1"/>
    <property type="molecule type" value="Genomic_DNA"/>
</dbReference>
<dbReference type="AlphaFoldDB" id="A0AB39L6F0"/>
<dbReference type="PANTHER" id="PTHR21666">
    <property type="entry name" value="PEPTIDASE-RELATED"/>
    <property type="match status" value="1"/>
</dbReference>
<dbReference type="SUPFAM" id="SSF51261">
    <property type="entry name" value="Duplicated hybrid motif"/>
    <property type="match status" value="1"/>
</dbReference>
<dbReference type="CDD" id="cd12797">
    <property type="entry name" value="M23_peptidase"/>
    <property type="match status" value="1"/>
</dbReference>
<evidence type="ECO:0000313" key="4">
    <source>
        <dbReference type="EMBL" id="XDP46762.1"/>
    </source>
</evidence>
<feature type="signal peptide" evidence="2">
    <location>
        <begin position="1"/>
        <end position="39"/>
    </location>
</feature>
<evidence type="ECO:0000256" key="1">
    <source>
        <dbReference type="ARBA" id="ARBA00022729"/>
    </source>
</evidence>
<dbReference type="KEGG" id="spue:AB5L97_07100"/>
<accession>A0AB39L6F0</accession>
<dbReference type="InterPro" id="IPR050570">
    <property type="entry name" value="Cell_wall_metabolism_enzyme"/>
</dbReference>
<feature type="chain" id="PRO_5044307235" evidence="2">
    <location>
        <begin position="40"/>
        <end position="205"/>
    </location>
</feature>
<dbReference type="RefSeq" id="WP_369047012.1">
    <property type="nucleotide sequence ID" value="NZ_CP163302.1"/>
</dbReference>
<proteinExistence type="predicted"/>
<gene>
    <name evidence="4" type="ORF">AB5L97_07100</name>
</gene>
<evidence type="ECO:0000256" key="2">
    <source>
        <dbReference type="SAM" id="SignalP"/>
    </source>
</evidence>
<dbReference type="PANTHER" id="PTHR21666:SF289">
    <property type="entry name" value="L-ALA--D-GLU ENDOPEPTIDASE"/>
    <property type="match status" value="1"/>
</dbReference>
<organism evidence="4">
    <name type="scientific">Sinomonas puerhi</name>
    <dbReference type="NCBI Taxonomy" id="3238584"/>
    <lineage>
        <taxon>Bacteria</taxon>
        <taxon>Bacillati</taxon>
        <taxon>Actinomycetota</taxon>
        <taxon>Actinomycetes</taxon>
        <taxon>Micrococcales</taxon>
        <taxon>Micrococcaceae</taxon>
        <taxon>Sinomonas</taxon>
    </lineage>
</organism>
<dbReference type="InterPro" id="IPR011055">
    <property type="entry name" value="Dup_hybrid_motif"/>
</dbReference>
<protein>
    <submittedName>
        <fullName evidence="4">M23 family metallopeptidase</fullName>
        <ecNumber evidence="4">3.4.24.-</ecNumber>
    </submittedName>
</protein>
<dbReference type="Pfam" id="PF01551">
    <property type="entry name" value="Peptidase_M23"/>
    <property type="match status" value="1"/>
</dbReference>